<evidence type="ECO:0000313" key="3">
    <source>
        <dbReference type="Proteomes" id="UP000195729"/>
    </source>
</evidence>
<keyword evidence="3" id="KW-1185">Reference proteome</keyword>
<dbReference type="Proteomes" id="UP000195814">
    <property type="component" value="Chromosome"/>
</dbReference>
<proteinExistence type="predicted"/>
<dbReference type="Proteomes" id="UP000195729">
    <property type="component" value="Chromosome"/>
</dbReference>
<evidence type="ECO:0000313" key="1">
    <source>
        <dbReference type="EMBL" id="ARU93156.1"/>
    </source>
</evidence>
<sequence>MRQWILLLIGLWSCAGVAAQGYQFELKGRNDIDQEILVAEVVSFHQFLGGSISVQWYLNDADALAERLKQRLINAGISPNRVLLQKKPAQNTASPVALASITINTQKNDALCQSRKSTYQFDSYPELGCAVKNNLNSSLRQ</sequence>
<dbReference type="RefSeq" id="WP_087487543.1">
    <property type="nucleotide sequence ID" value="NZ_CP015579.1"/>
</dbReference>
<organism evidence="1">
    <name type="scientific">Tatumella citrea</name>
    <name type="common">Pantoea citrea</name>
    <dbReference type="NCBI Taxonomy" id="53336"/>
    <lineage>
        <taxon>Bacteria</taxon>
        <taxon>Pseudomonadati</taxon>
        <taxon>Pseudomonadota</taxon>
        <taxon>Gammaproteobacteria</taxon>
        <taxon>Enterobacterales</taxon>
        <taxon>Erwiniaceae</taxon>
        <taxon>Tatumella</taxon>
    </lineage>
</organism>
<dbReference type="OrthoDB" id="6556053at2"/>
<dbReference type="KEGG" id="tci:A7K98_04710"/>
<protein>
    <submittedName>
        <fullName evidence="1">Uncharacterized protein</fullName>
    </submittedName>
</protein>
<name>A0A1Y0LHF6_TATCI</name>
<dbReference type="EMBL" id="CP015579">
    <property type="protein sequence ID" value="ARU93156.1"/>
    <property type="molecule type" value="Genomic_DNA"/>
</dbReference>
<dbReference type="AlphaFoldDB" id="A0A1Y0LHF6"/>
<dbReference type="EMBL" id="CP015581">
    <property type="protein sequence ID" value="ARU97195.1"/>
    <property type="molecule type" value="Genomic_DNA"/>
</dbReference>
<accession>A0A1Y0LHF6</accession>
<evidence type="ECO:0000313" key="2">
    <source>
        <dbReference type="EMBL" id="ARU97195.1"/>
    </source>
</evidence>
<gene>
    <name evidence="1" type="ORF">A7K98_04710</name>
    <name evidence="2" type="ORF">A7K99_04710</name>
</gene>
<reference evidence="1 3" key="1">
    <citation type="submission" date="2016-05" db="EMBL/GenBank/DDBJ databases">
        <title>Complete genome sequence of two 2,5-diketo-D-glunonic acid producing strain Tatumella citrea.</title>
        <authorList>
            <person name="Duan C."/>
            <person name="Yang J."/>
            <person name="Yang S."/>
        </authorList>
    </citation>
    <scope>NUCLEOTIDE SEQUENCE [LARGE SCALE GENOMIC DNA]</scope>
    <source>
        <strain evidence="2 3">ATCC 39140</strain>
        <strain evidence="1">DSM 13699</strain>
    </source>
</reference>